<comment type="caution">
    <text evidence="3">The sequence shown here is derived from an EMBL/GenBank/DDBJ whole genome shotgun (WGS) entry which is preliminary data.</text>
</comment>
<feature type="transmembrane region" description="Helical" evidence="2">
    <location>
        <begin position="184"/>
        <end position="209"/>
    </location>
</feature>
<dbReference type="AlphaFoldDB" id="A0A2H0R9J7"/>
<feature type="region of interest" description="Disordered" evidence="1">
    <location>
        <begin position="134"/>
        <end position="166"/>
    </location>
</feature>
<keyword evidence="2" id="KW-0812">Transmembrane</keyword>
<keyword evidence="2" id="KW-1133">Transmembrane helix</keyword>
<gene>
    <name evidence="3" type="ORF">COV24_04855</name>
</gene>
<reference evidence="3 4" key="1">
    <citation type="submission" date="2017-09" db="EMBL/GenBank/DDBJ databases">
        <title>Depth-based differentiation of microbial function through sediment-hosted aquifers and enrichment of novel symbionts in the deep terrestrial subsurface.</title>
        <authorList>
            <person name="Probst A.J."/>
            <person name="Ladd B."/>
            <person name="Jarett J.K."/>
            <person name="Geller-Mcgrath D.E."/>
            <person name="Sieber C.M."/>
            <person name="Emerson J.B."/>
            <person name="Anantharaman K."/>
            <person name="Thomas B.C."/>
            <person name="Malmstrom R."/>
            <person name="Stieglmeier M."/>
            <person name="Klingl A."/>
            <person name="Woyke T."/>
            <person name="Ryan C.M."/>
            <person name="Banfield J.F."/>
        </authorList>
    </citation>
    <scope>NUCLEOTIDE SEQUENCE [LARGE SCALE GENOMIC DNA]</scope>
    <source>
        <strain evidence="3">CG10_big_fil_rev_8_21_14_0_10_32_10</strain>
    </source>
</reference>
<organism evidence="3 4">
    <name type="scientific">candidate division WWE3 bacterium CG10_big_fil_rev_8_21_14_0_10_32_10</name>
    <dbReference type="NCBI Taxonomy" id="1975090"/>
    <lineage>
        <taxon>Bacteria</taxon>
        <taxon>Katanobacteria</taxon>
    </lineage>
</organism>
<feature type="transmembrane region" description="Helical" evidence="2">
    <location>
        <begin position="221"/>
        <end position="245"/>
    </location>
</feature>
<sequence length="247" mass="26016">MKKIIFFLSIFSIISFFGTEKNVLAEVKTTCNGGIGIPFKGEWVDVKTAKFADGQTGLKLDLGNLENTSEYKIELKDPGGGTTEIQTISGKSTYSLDIPINVPGDYSINLKKPGTSGIYYPIVSNCETQKINLDPNNTDIDLSTPAPPGSGQPGTPGSSSSSSASAGNTGNLDASKYVVWAYKFLLPFVIAIAVIRLLIFTIALAASQGDPTKLNEAKENIYATLMGLLVIGGAVTIINILGSALGI</sequence>
<keyword evidence="2" id="KW-0472">Membrane</keyword>
<dbReference type="Proteomes" id="UP000230214">
    <property type="component" value="Unassembled WGS sequence"/>
</dbReference>
<dbReference type="EMBL" id="PCXU01000043">
    <property type="protein sequence ID" value="PIR43026.1"/>
    <property type="molecule type" value="Genomic_DNA"/>
</dbReference>
<evidence type="ECO:0000256" key="1">
    <source>
        <dbReference type="SAM" id="MobiDB-lite"/>
    </source>
</evidence>
<proteinExistence type="predicted"/>
<feature type="compositionally biased region" description="Low complexity" evidence="1">
    <location>
        <begin position="153"/>
        <end position="166"/>
    </location>
</feature>
<name>A0A2H0R9J7_UNCKA</name>
<evidence type="ECO:0000313" key="4">
    <source>
        <dbReference type="Proteomes" id="UP000230214"/>
    </source>
</evidence>
<evidence type="ECO:0000313" key="3">
    <source>
        <dbReference type="EMBL" id="PIR43026.1"/>
    </source>
</evidence>
<protein>
    <submittedName>
        <fullName evidence="3">Uncharacterized protein</fullName>
    </submittedName>
</protein>
<accession>A0A2H0R9J7</accession>
<evidence type="ECO:0000256" key="2">
    <source>
        <dbReference type="SAM" id="Phobius"/>
    </source>
</evidence>